<accession>A0AAW0BE11</accession>
<evidence type="ECO:0000256" key="1">
    <source>
        <dbReference type="SAM" id="MobiDB-lite"/>
    </source>
</evidence>
<evidence type="ECO:0000313" key="3">
    <source>
        <dbReference type="Proteomes" id="UP001362999"/>
    </source>
</evidence>
<sequence length="195" mass="21276">MFLVFEAAQSQSELGHEARKRLKAAPTQIRGDASQIRLQHDAFEAEVIEYVCRLNVRRKSSQASPFGDIGPPSHLEAKKGTPPGRIQKQPTIFYATGCHVRNLSGTSGFTIPDSVLSAVSDPENSANSEPPERVNTIGTPLGCERSRVEGTKRIYNEKRPNLTVGTQHTKSDQTIACGGKEKKPITRLLLQPASS</sequence>
<gene>
    <name evidence="2" type="ORF">R3P38DRAFT_2779642</name>
</gene>
<reference evidence="2 3" key="1">
    <citation type="journal article" date="2024" name="J Genomics">
        <title>Draft genome sequencing and assembly of Favolaschia claudopus CIRM-BRFM 2984 isolated from oak limbs.</title>
        <authorList>
            <person name="Navarro D."/>
            <person name="Drula E."/>
            <person name="Chaduli D."/>
            <person name="Cazenave R."/>
            <person name="Ahrendt S."/>
            <person name="Wang J."/>
            <person name="Lipzen A."/>
            <person name="Daum C."/>
            <person name="Barry K."/>
            <person name="Grigoriev I.V."/>
            <person name="Favel A."/>
            <person name="Rosso M.N."/>
            <person name="Martin F."/>
        </authorList>
    </citation>
    <scope>NUCLEOTIDE SEQUENCE [LARGE SCALE GENOMIC DNA]</scope>
    <source>
        <strain evidence="2 3">CIRM-BRFM 2984</strain>
    </source>
</reference>
<keyword evidence="3" id="KW-1185">Reference proteome</keyword>
<protein>
    <submittedName>
        <fullName evidence="2">Uncharacterized protein</fullName>
    </submittedName>
</protein>
<dbReference type="EMBL" id="JAWWNJ010000035">
    <property type="protein sequence ID" value="KAK7024092.1"/>
    <property type="molecule type" value="Genomic_DNA"/>
</dbReference>
<dbReference type="AlphaFoldDB" id="A0AAW0BE11"/>
<dbReference type="Proteomes" id="UP001362999">
    <property type="component" value="Unassembled WGS sequence"/>
</dbReference>
<name>A0AAW0BE11_9AGAR</name>
<comment type="caution">
    <text evidence="2">The sequence shown here is derived from an EMBL/GenBank/DDBJ whole genome shotgun (WGS) entry which is preliminary data.</text>
</comment>
<feature type="region of interest" description="Disordered" evidence="1">
    <location>
        <begin position="61"/>
        <end position="86"/>
    </location>
</feature>
<organism evidence="2 3">
    <name type="scientific">Favolaschia claudopus</name>
    <dbReference type="NCBI Taxonomy" id="2862362"/>
    <lineage>
        <taxon>Eukaryota</taxon>
        <taxon>Fungi</taxon>
        <taxon>Dikarya</taxon>
        <taxon>Basidiomycota</taxon>
        <taxon>Agaricomycotina</taxon>
        <taxon>Agaricomycetes</taxon>
        <taxon>Agaricomycetidae</taxon>
        <taxon>Agaricales</taxon>
        <taxon>Marasmiineae</taxon>
        <taxon>Mycenaceae</taxon>
        <taxon>Favolaschia</taxon>
    </lineage>
</organism>
<evidence type="ECO:0000313" key="2">
    <source>
        <dbReference type="EMBL" id="KAK7024092.1"/>
    </source>
</evidence>
<proteinExistence type="predicted"/>